<feature type="transmembrane region" description="Helical" evidence="1">
    <location>
        <begin position="410"/>
        <end position="426"/>
    </location>
</feature>
<feature type="domain" description="DUF112" evidence="2">
    <location>
        <begin position="21"/>
        <end position="438"/>
    </location>
</feature>
<dbReference type="InterPro" id="IPR002823">
    <property type="entry name" value="DUF112_TM"/>
</dbReference>
<proteinExistence type="predicted"/>
<accession>A0A9X4PBH9</accession>
<dbReference type="Pfam" id="PF01970">
    <property type="entry name" value="TctA"/>
    <property type="match status" value="1"/>
</dbReference>
<feature type="transmembrane region" description="Helical" evidence="1">
    <location>
        <begin position="201"/>
        <end position="220"/>
    </location>
</feature>
<feature type="transmembrane region" description="Helical" evidence="1">
    <location>
        <begin position="20"/>
        <end position="52"/>
    </location>
</feature>
<evidence type="ECO:0000313" key="3">
    <source>
        <dbReference type="EMBL" id="MDG6896090.1"/>
    </source>
</evidence>
<keyword evidence="1" id="KW-0812">Transmembrane</keyword>
<feature type="transmembrane region" description="Helical" evidence="1">
    <location>
        <begin position="321"/>
        <end position="342"/>
    </location>
</feature>
<feature type="transmembrane region" description="Helical" evidence="1">
    <location>
        <begin position="433"/>
        <end position="451"/>
    </location>
</feature>
<name>A0A9X4PBH9_9PAST</name>
<feature type="transmembrane region" description="Helical" evidence="1">
    <location>
        <begin position="110"/>
        <end position="137"/>
    </location>
</feature>
<evidence type="ECO:0000259" key="2">
    <source>
        <dbReference type="Pfam" id="PF01970"/>
    </source>
</evidence>
<dbReference type="RefSeq" id="WP_279573451.1">
    <property type="nucleotide sequence ID" value="NZ_LWID01000001.1"/>
</dbReference>
<feature type="transmembrane region" description="Helical" evidence="1">
    <location>
        <begin position="389"/>
        <end position="404"/>
    </location>
</feature>
<organism evidence="3 4">
    <name type="scientific">Volucribacter amazonae</name>
    <dbReference type="NCBI Taxonomy" id="256731"/>
    <lineage>
        <taxon>Bacteria</taxon>
        <taxon>Pseudomonadati</taxon>
        <taxon>Pseudomonadota</taxon>
        <taxon>Gammaproteobacteria</taxon>
        <taxon>Pasteurellales</taxon>
        <taxon>Pasteurellaceae</taxon>
        <taxon>Volucribacter</taxon>
    </lineage>
</organism>
<evidence type="ECO:0000256" key="1">
    <source>
        <dbReference type="SAM" id="Phobius"/>
    </source>
</evidence>
<feature type="transmembrane region" description="Helical" evidence="1">
    <location>
        <begin position="59"/>
        <end position="83"/>
    </location>
</feature>
<dbReference type="PANTHER" id="PTHR35342">
    <property type="entry name" value="TRICARBOXYLIC TRANSPORT PROTEIN"/>
    <property type="match status" value="1"/>
</dbReference>
<dbReference type="EMBL" id="LWID01000001">
    <property type="protein sequence ID" value="MDG6896090.1"/>
    <property type="molecule type" value="Genomic_DNA"/>
</dbReference>
<comment type="caution">
    <text evidence="3">The sequence shown here is derived from an EMBL/GenBank/DDBJ whole genome shotgun (WGS) entry which is preliminary data.</text>
</comment>
<sequence length="500" mass="53168">MENLTLLLQGFSHLFANPTALLFGIVSICFGLILGVLPGLTATMGVAILLPFTFGMEPVVALLMLSGVFFGGIYGGSITAILINIPGTPAAAATAADGFSLTQKGKAGQALGFATMASVIGGLVSVIVLTFMSPILAKFALKFSAPENFALALFGLSIIIGISGKSILKGLIAGMLGLLVSTIGLDPMTGYPRFTFGNNELMTVPFIPVMIGLFAGSEVFKSIAESNDIQRNHIQIPKIMPKLQEVKQYSPLMIKSGLIGSFIGSIPGAGADIAAFVSYNEAKRFSKYKEKFGTGRIEGVIAAEAGSNGCTGGAMLPMLSLGIPGDAVTAVMLGALTLQGLQPGPLLFAEHSELLFTLFAGMFICYIALFVVGFSTLKYLVRILSMPKAYLIPIILTLCLVGTFAINNTIFDIGVMLIAGIIGYFIRMRDFPVSPIVLAMIMGPMAEANFRRALALHNGHLDFLYTRPITLTLFVIALLTLFFPLIKQLYQYIKRSEVNL</sequence>
<reference evidence="3" key="1">
    <citation type="submission" date="2016-03" db="EMBL/GenBank/DDBJ databases">
        <title>Co-evolution between Pasteurellaceae and their hosts.</title>
        <authorList>
            <person name="Hansen M.J."/>
            <person name="Bojesen A.M."/>
            <person name="Planet P."/>
        </authorList>
    </citation>
    <scope>NUCLEOTIDE SEQUENCE</scope>
    <source>
        <strain evidence="3">146/S8/89</strain>
    </source>
</reference>
<dbReference type="Proteomes" id="UP001155500">
    <property type="component" value="Unassembled WGS sequence"/>
</dbReference>
<dbReference type="AlphaFoldDB" id="A0A9X4PBH9"/>
<keyword evidence="1" id="KW-0472">Membrane</keyword>
<dbReference type="PANTHER" id="PTHR35342:SF5">
    <property type="entry name" value="TRICARBOXYLIC TRANSPORT PROTEIN"/>
    <property type="match status" value="1"/>
</dbReference>
<keyword evidence="4" id="KW-1185">Reference proteome</keyword>
<feature type="transmembrane region" description="Helical" evidence="1">
    <location>
        <begin position="463"/>
        <end position="486"/>
    </location>
</feature>
<keyword evidence="1" id="KW-1133">Transmembrane helix</keyword>
<evidence type="ECO:0000313" key="4">
    <source>
        <dbReference type="Proteomes" id="UP001155500"/>
    </source>
</evidence>
<feature type="transmembrane region" description="Helical" evidence="1">
    <location>
        <begin position="354"/>
        <end position="377"/>
    </location>
</feature>
<protein>
    <submittedName>
        <fullName evidence="3">C4-dicarboxylate ABC transporter permease</fullName>
    </submittedName>
</protein>
<gene>
    <name evidence="3" type="ORF">A6A20_10770</name>
</gene>
<feature type="transmembrane region" description="Helical" evidence="1">
    <location>
        <begin position="149"/>
        <end position="181"/>
    </location>
</feature>